<dbReference type="InterPro" id="IPR013237">
    <property type="entry name" value="Phage_T7_Gp4_N"/>
</dbReference>
<dbReference type="GO" id="GO:0008270">
    <property type="term" value="F:zinc ion binding"/>
    <property type="evidence" value="ECO:0007669"/>
    <property type="project" value="InterPro"/>
</dbReference>
<dbReference type="AlphaFoldDB" id="A0A158EX20"/>
<dbReference type="Pfam" id="PF13362">
    <property type="entry name" value="Toprim_3"/>
    <property type="match status" value="1"/>
</dbReference>
<dbReference type="GO" id="GO:0004386">
    <property type="term" value="F:helicase activity"/>
    <property type="evidence" value="ECO:0007669"/>
    <property type="project" value="UniProtKB-KW"/>
</dbReference>
<dbReference type="Pfam" id="PF23639">
    <property type="entry name" value="DUF7146"/>
    <property type="match status" value="1"/>
</dbReference>
<proteinExistence type="predicted"/>
<dbReference type="InterPro" id="IPR055570">
    <property type="entry name" value="DUF7146"/>
</dbReference>
<accession>A0A158EX20</accession>
<evidence type="ECO:0000313" key="2">
    <source>
        <dbReference type="EMBL" id="SAL12072.1"/>
    </source>
</evidence>
<sequence length="315" mass="34230">MRVEFAEVKRAANGNWRNILTSLGVPAESLINRHGPCPGCGGTDRFRFDDKSGDGTYICSQSDKVSGDGFTLLSHVFGWSVAESLKQVSAQLGGFEVREARPMPAPIAKPKRDRLSGEWQEYWDALGPIAGIGRDYLESRLCALPPRDGDLRYDPAARHPSGHVGGCLVALITDILTQAPISLHRTWINADGTKPAVDKPRLLLGDSHRKSGGVVRLWPDDAVCWSLGLGEGVETALSLAHCFKPVWAAIDAGNLSQFPLLPYVESLTIAADYDPAGEKAAQACADRWLDDGRNVQIFKSARESQDANDFILEAH</sequence>
<dbReference type="InterPro" id="IPR034154">
    <property type="entry name" value="TOPRIM_DnaG/twinkle"/>
</dbReference>
<feature type="domain" description="DNA primase/helicase Gp4 N-terminal Bacteriophage T7-like" evidence="1">
    <location>
        <begin position="32"/>
        <end position="70"/>
    </location>
</feature>
<dbReference type="SMART" id="SM00778">
    <property type="entry name" value="Prim_Zn_Ribbon"/>
    <property type="match status" value="1"/>
</dbReference>
<keyword evidence="2" id="KW-0378">Hydrolase</keyword>
<gene>
    <name evidence="2" type="ORF">AWB64_00472</name>
</gene>
<protein>
    <submittedName>
        <fullName evidence="2">Zinc-binding domain of primase-helicase</fullName>
    </submittedName>
</protein>
<keyword evidence="2" id="KW-0067">ATP-binding</keyword>
<dbReference type="EMBL" id="FCOC02000001">
    <property type="protein sequence ID" value="SAL12072.1"/>
    <property type="molecule type" value="Genomic_DNA"/>
</dbReference>
<dbReference type="Proteomes" id="UP000054893">
    <property type="component" value="Unassembled WGS sequence"/>
</dbReference>
<dbReference type="Pfam" id="PF08273">
    <property type="entry name" value="Zn_Ribbon_Prim"/>
    <property type="match status" value="1"/>
</dbReference>
<reference evidence="2 3" key="1">
    <citation type="submission" date="2016-01" db="EMBL/GenBank/DDBJ databases">
        <authorList>
            <person name="Oliw E.H."/>
        </authorList>
    </citation>
    <scope>NUCLEOTIDE SEQUENCE [LARGE SCALE GENOMIC DNA]</scope>
    <source>
        <strain evidence="2">LMG 22029</strain>
    </source>
</reference>
<dbReference type="InterPro" id="IPR006171">
    <property type="entry name" value="TOPRIM_dom"/>
</dbReference>
<keyword evidence="2" id="KW-0347">Helicase</keyword>
<organism evidence="2 3">
    <name type="scientific">Caballeronia sordidicola</name>
    <name type="common">Burkholderia sordidicola</name>
    <dbReference type="NCBI Taxonomy" id="196367"/>
    <lineage>
        <taxon>Bacteria</taxon>
        <taxon>Pseudomonadati</taxon>
        <taxon>Pseudomonadota</taxon>
        <taxon>Betaproteobacteria</taxon>
        <taxon>Burkholderiales</taxon>
        <taxon>Burkholderiaceae</taxon>
        <taxon>Caballeronia</taxon>
    </lineage>
</organism>
<evidence type="ECO:0000259" key="1">
    <source>
        <dbReference type="SMART" id="SM00778"/>
    </source>
</evidence>
<keyword evidence="2" id="KW-0547">Nucleotide-binding</keyword>
<dbReference type="CDD" id="cd01029">
    <property type="entry name" value="TOPRIM_primases"/>
    <property type="match status" value="1"/>
</dbReference>
<dbReference type="SUPFAM" id="SSF57783">
    <property type="entry name" value="Zinc beta-ribbon"/>
    <property type="match status" value="1"/>
</dbReference>
<name>A0A158EX20_CABSO</name>
<evidence type="ECO:0000313" key="3">
    <source>
        <dbReference type="Proteomes" id="UP000054893"/>
    </source>
</evidence>